<sequence length="122" mass="14131">ATLQPTLAEKEAFILKFQSLLKQDRDEHSLAAARMQEELKRLQNALVTHQQAYKELKESQSEVIPNKVAIKQCIKQVHALEDHTSELNTTIVSLETQLQTSREECVRWRALSNDRLQSMEKF</sequence>
<dbReference type="EMBL" id="LJIG01016269">
    <property type="protein sequence ID" value="KRT81107.1"/>
    <property type="molecule type" value="Genomic_DNA"/>
</dbReference>
<feature type="non-terminal residue" evidence="2">
    <location>
        <position position="1"/>
    </location>
</feature>
<organism evidence="2 3">
    <name type="scientific">Oryctes borbonicus</name>
    <dbReference type="NCBI Taxonomy" id="1629725"/>
    <lineage>
        <taxon>Eukaryota</taxon>
        <taxon>Metazoa</taxon>
        <taxon>Ecdysozoa</taxon>
        <taxon>Arthropoda</taxon>
        <taxon>Hexapoda</taxon>
        <taxon>Insecta</taxon>
        <taxon>Pterygota</taxon>
        <taxon>Neoptera</taxon>
        <taxon>Endopterygota</taxon>
        <taxon>Coleoptera</taxon>
        <taxon>Polyphaga</taxon>
        <taxon>Scarabaeiformia</taxon>
        <taxon>Scarabaeidae</taxon>
        <taxon>Dynastinae</taxon>
        <taxon>Oryctes</taxon>
    </lineage>
</organism>
<feature type="coiled-coil region" evidence="1">
    <location>
        <begin position="25"/>
        <end position="62"/>
    </location>
</feature>
<dbReference type="Proteomes" id="UP000051574">
    <property type="component" value="Unassembled WGS sequence"/>
</dbReference>
<proteinExistence type="predicted"/>
<dbReference type="AlphaFoldDB" id="A0A0T6B123"/>
<dbReference type="OrthoDB" id="6351660at2759"/>
<name>A0A0T6B123_9SCAR</name>
<dbReference type="Gene3D" id="1.20.5.340">
    <property type="match status" value="1"/>
</dbReference>
<gene>
    <name evidence="2" type="ORF">AMK59_5597</name>
</gene>
<evidence type="ECO:0000256" key="1">
    <source>
        <dbReference type="SAM" id="Coils"/>
    </source>
</evidence>
<protein>
    <submittedName>
        <fullName evidence="2">Uncharacterized protein</fullName>
    </submittedName>
</protein>
<evidence type="ECO:0000313" key="2">
    <source>
        <dbReference type="EMBL" id="KRT81107.1"/>
    </source>
</evidence>
<evidence type="ECO:0000313" key="3">
    <source>
        <dbReference type="Proteomes" id="UP000051574"/>
    </source>
</evidence>
<accession>A0A0T6B123</accession>
<reference evidence="2 3" key="1">
    <citation type="submission" date="2015-09" db="EMBL/GenBank/DDBJ databases">
        <title>Draft genome of the scarab beetle Oryctes borbonicus.</title>
        <authorList>
            <person name="Meyer J.M."/>
            <person name="Markov G.V."/>
            <person name="Baskaran P."/>
            <person name="Herrmann M."/>
            <person name="Sommer R.J."/>
            <person name="Roedelsperger C."/>
        </authorList>
    </citation>
    <scope>NUCLEOTIDE SEQUENCE [LARGE SCALE GENOMIC DNA]</scope>
    <source>
        <strain evidence="2">OB123</strain>
        <tissue evidence="2">Whole animal</tissue>
    </source>
</reference>
<keyword evidence="1" id="KW-0175">Coiled coil</keyword>
<comment type="caution">
    <text evidence="2">The sequence shown here is derived from an EMBL/GenBank/DDBJ whole genome shotgun (WGS) entry which is preliminary data.</text>
</comment>
<keyword evidence="3" id="KW-1185">Reference proteome</keyword>